<dbReference type="Gene3D" id="1.10.10.60">
    <property type="entry name" value="Homeodomain-like"/>
    <property type="match status" value="1"/>
</dbReference>
<dbReference type="GO" id="GO:0043565">
    <property type="term" value="F:sequence-specific DNA binding"/>
    <property type="evidence" value="ECO:0007669"/>
    <property type="project" value="InterPro"/>
</dbReference>
<proteinExistence type="predicted"/>
<dbReference type="AlphaFoldDB" id="A9GCA5"/>
<keyword evidence="2" id="KW-0238">DNA-binding</keyword>
<dbReference type="BioCyc" id="SCEL448385:SCE_RS30810-MONOMER"/>
<dbReference type="EMBL" id="AM746676">
    <property type="protein sequence ID" value="CAN96161.1"/>
    <property type="molecule type" value="Genomic_DNA"/>
</dbReference>
<dbReference type="PANTHER" id="PTHR46796:SF15">
    <property type="entry name" value="BLL1074 PROTEIN"/>
    <property type="match status" value="1"/>
</dbReference>
<dbReference type="InterPro" id="IPR018060">
    <property type="entry name" value="HTH_AraC"/>
</dbReference>
<dbReference type="InterPro" id="IPR009057">
    <property type="entry name" value="Homeodomain-like_sf"/>
</dbReference>
<organism evidence="5 6">
    <name type="scientific">Sorangium cellulosum (strain So ce56)</name>
    <name type="common">Polyangium cellulosum (strain So ce56)</name>
    <dbReference type="NCBI Taxonomy" id="448385"/>
    <lineage>
        <taxon>Bacteria</taxon>
        <taxon>Pseudomonadati</taxon>
        <taxon>Myxococcota</taxon>
        <taxon>Polyangia</taxon>
        <taxon>Polyangiales</taxon>
        <taxon>Polyangiaceae</taxon>
        <taxon>Sorangium</taxon>
    </lineage>
</organism>
<evidence type="ECO:0000256" key="2">
    <source>
        <dbReference type="ARBA" id="ARBA00023125"/>
    </source>
</evidence>
<sequence length="317" mass="34465">MDRGVCSTAVRLDRSGLCAPRALGHGMLPLPGRPMLFVTHTPPPPLGRFVRLLWYYAAPELPDLLERVLPSGAMSLLINLAEDELRWYDGPAEHGAADGGAARCHRLSGIAVCGAHAEHFAIDTAEQRAIVGAELSPGGAAPFFGLDAAALGGAHVSLDALWGREAALVRERVLEAKTPAERLRALESALASRLLRPRAPLERDPSVDFALAAFADPSRAWTVADVTGQLGMSSKRFIRSFTERVGLTPKRYCRVQRFQQAVSAIERGERVSWAGVAAACGYYDQAHFIHDFRAFAGLTPTEYVTRRRERNHVPLDG</sequence>
<dbReference type="KEGG" id="scl:sce5997"/>
<dbReference type="SUPFAM" id="SSF46689">
    <property type="entry name" value="Homeodomain-like"/>
    <property type="match status" value="1"/>
</dbReference>
<dbReference type="InterPro" id="IPR050204">
    <property type="entry name" value="AraC_XylS_family_regulators"/>
</dbReference>
<dbReference type="PROSITE" id="PS01124">
    <property type="entry name" value="HTH_ARAC_FAMILY_2"/>
    <property type="match status" value="1"/>
</dbReference>
<dbReference type="eggNOG" id="COG2207">
    <property type="taxonomic scope" value="Bacteria"/>
</dbReference>
<accession>A9GCA5</accession>
<keyword evidence="1" id="KW-0805">Transcription regulation</keyword>
<evidence type="ECO:0000313" key="5">
    <source>
        <dbReference type="EMBL" id="CAN96161.1"/>
    </source>
</evidence>
<dbReference type="Pfam" id="PF12833">
    <property type="entry name" value="HTH_18"/>
    <property type="match status" value="1"/>
</dbReference>
<dbReference type="GO" id="GO:0003700">
    <property type="term" value="F:DNA-binding transcription factor activity"/>
    <property type="evidence" value="ECO:0007669"/>
    <property type="project" value="InterPro"/>
</dbReference>
<dbReference type="PANTHER" id="PTHR46796">
    <property type="entry name" value="HTH-TYPE TRANSCRIPTIONAL ACTIVATOR RHAS-RELATED"/>
    <property type="match status" value="1"/>
</dbReference>
<evidence type="ECO:0000256" key="3">
    <source>
        <dbReference type="ARBA" id="ARBA00023163"/>
    </source>
</evidence>
<dbReference type="Proteomes" id="UP000002139">
    <property type="component" value="Chromosome"/>
</dbReference>
<reference evidence="5 6" key="1">
    <citation type="journal article" date="2007" name="Nat. Biotechnol.">
        <title>Complete genome sequence of the myxobacterium Sorangium cellulosum.</title>
        <authorList>
            <person name="Schneiker S."/>
            <person name="Perlova O."/>
            <person name="Kaiser O."/>
            <person name="Gerth K."/>
            <person name="Alici A."/>
            <person name="Altmeyer M.O."/>
            <person name="Bartels D."/>
            <person name="Bekel T."/>
            <person name="Beyer S."/>
            <person name="Bode E."/>
            <person name="Bode H.B."/>
            <person name="Bolten C.J."/>
            <person name="Choudhuri J.V."/>
            <person name="Doss S."/>
            <person name="Elnakady Y.A."/>
            <person name="Frank B."/>
            <person name="Gaigalat L."/>
            <person name="Goesmann A."/>
            <person name="Groeger C."/>
            <person name="Gross F."/>
            <person name="Jelsbak L."/>
            <person name="Jelsbak L."/>
            <person name="Kalinowski J."/>
            <person name="Kegler C."/>
            <person name="Knauber T."/>
            <person name="Konietzny S."/>
            <person name="Kopp M."/>
            <person name="Krause L."/>
            <person name="Krug D."/>
            <person name="Linke B."/>
            <person name="Mahmud T."/>
            <person name="Martinez-Arias R."/>
            <person name="McHardy A.C."/>
            <person name="Merai M."/>
            <person name="Meyer F."/>
            <person name="Mormann S."/>
            <person name="Munoz-Dorado J."/>
            <person name="Perez J."/>
            <person name="Pradella S."/>
            <person name="Rachid S."/>
            <person name="Raddatz G."/>
            <person name="Rosenau F."/>
            <person name="Rueckert C."/>
            <person name="Sasse F."/>
            <person name="Scharfe M."/>
            <person name="Schuster S.C."/>
            <person name="Suen G."/>
            <person name="Treuner-Lange A."/>
            <person name="Velicer G.J."/>
            <person name="Vorholter F.-J."/>
            <person name="Weissman K.J."/>
            <person name="Welch R.D."/>
            <person name="Wenzel S.C."/>
            <person name="Whitworth D.E."/>
            <person name="Wilhelm S."/>
            <person name="Wittmann C."/>
            <person name="Bloecker H."/>
            <person name="Puehler A."/>
            <person name="Mueller R."/>
        </authorList>
    </citation>
    <scope>NUCLEOTIDE SEQUENCE [LARGE SCALE GENOMIC DNA]</scope>
    <source>
        <strain evidence="6">So ce56</strain>
    </source>
</reference>
<dbReference type="SMART" id="SM00342">
    <property type="entry name" value="HTH_ARAC"/>
    <property type="match status" value="1"/>
</dbReference>
<name>A9GCA5_SORC5</name>
<dbReference type="Pfam" id="PF20240">
    <property type="entry name" value="DUF6597"/>
    <property type="match status" value="1"/>
</dbReference>
<evidence type="ECO:0000313" key="6">
    <source>
        <dbReference type="Proteomes" id="UP000002139"/>
    </source>
</evidence>
<evidence type="ECO:0000256" key="1">
    <source>
        <dbReference type="ARBA" id="ARBA00023015"/>
    </source>
</evidence>
<dbReference type="InterPro" id="IPR046532">
    <property type="entry name" value="DUF6597"/>
</dbReference>
<protein>
    <submittedName>
        <fullName evidence="5">Transcriptional regulator, ArsR family</fullName>
    </submittedName>
</protein>
<gene>
    <name evidence="5" type="ordered locus">sce5997</name>
</gene>
<feature type="domain" description="HTH araC/xylS-type" evidence="4">
    <location>
        <begin position="204"/>
        <end position="306"/>
    </location>
</feature>
<dbReference type="HOGENOM" id="CLU_066193_0_1_7"/>
<dbReference type="STRING" id="448385.sce5997"/>
<keyword evidence="3" id="KW-0804">Transcription</keyword>
<keyword evidence="6" id="KW-1185">Reference proteome</keyword>
<evidence type="ECO:0000259" key="4">
    <source>
        <dbReference type="PROSITE" id="PS01124"/>
    </source>
</evidence>